<proteinExistence type="predicted"/>
<accession>A0ACB9CMD8</accession>
<reference evidence="2" key="1">
    <citation type="journal article" date="2022" name="Mol. Ecol. Resour.">
        <title>The genomes of chicory, endive, great burdock and yacon provide insights into Asteraceae palaeo-polyploidization history and plant inulin production.</title>
        <authorList>
            <person name="Fan W."/>
            <person name="Wang S."/>
            <person name="Wang H."/>
            <person name="Wang A."/>
            <person name="Jiang F."/>
            <person name="Liu H."/>
            <person name="Zhao H."/>
            <person name="Xu D."/>
            <person name="Zhang Y."/>
        </authorList>
    </citation>
    <scope>NUCLEOTIDE SEQUENCE [LARGE SCALE GENOMIC DNA]</scope>
    <source>
        <strain evidence="2">cv. Niubang</strain>
    </source>
</reference>
<sequence length="166" mass="19214">MDKLAKLYIDEVVSRHGIPLSIVSHHDRLFYFKILGSVASRVGERKVIYRIGNRARDGRQSQIYTKALKGGTRSTKELYRKEEANDGVSSGRPCDVEGVPMEGLNTIRVDDTHCIEEPKAILERETKRLRYKEVTMVKVQWKQHRGANVTWGSEEDMKRRYPHLFV</sequence>
<name>A0ACB9CMD8_ARCLA</name>
<protein>
    <submittedName>
        <fullName evidence="1">Uncharacterized protein</fullName>
    </submittedName>
</protein>
<reference evidence="1 2" key="2">
    <citation type="journal article" date="2022" name="Mol. Ecol. Resour.">
        <title>The genomes of chicory, endive, great burdock and yacon provide insights into Asteraceae paleo-polyploidization history and plant inulin production.</title>
        <authorList>
            <person name="Fan W."/>
            <person name="Wang S."/>
            <person name="Wang H."/>
            <person name="Wang A."/>
            <person name="Jiang F."/>
            <person name="Liu H."/>
            <person name="Zhao H."/>
            <person name="Xu D."/>
            <person name="Zhang Y."/>
        </authorList>
    </citation>
    <scope>NUCLEOTIDE SEQUENCE [LARGE SCALE GENOMIC DNA]</scope>
    <source>
        <strain evidence="2">cv. Niubang</strain>
    </source>
</reference>
<evidence type="ECO:0000313" key="2">
    <source>
        <dbReference type="Proteomes" id="UP001055879"/>
    </source>
</evidence>
<dbReference type="Proteomes" id="UP001055879">
    <property type="component" value="Linkage Group LG04"/>
</dbReference>
<keyword evidence="2" id="KW-1185">Reference proteome</keyword>
<evidence type="ECO:0000313" key="1">
    <source>
        <dbReference type="EMBL" id="KAI3735420.1"/>
    </source>
</evidence>
<dbReference type="EMBL" id="CM042050">
    <property type="protein sequence ID" value="KAI3735420.1"/>
    <property type="molecule type" value="Genomic_DNA"/>
</dbReference>
<organism evidence="1 2">
    <name type="scientific">Arctium lappa</name>
    <name type="common">Greater burdock</name>
    <name type="synonym">Lappa major</name>
    <dbReference type="NCBI Taxonomy" id="4217"/>
    <lineage>
        <taxon>Eukaryota</taxon>
        <taxon>Viridiplantae</taxon>
        <taxon>Streptophyta</taxon>
        <taxon>Embryophyta</taxon>
        <taxon>Tracheophyta</taxon>
        <taxon>Spermatophyta</taxon>
        <taxon>Magnoliopsida</taxon>
        <taxon>eudicotyledons</taxon>
        <taxon>Gunneridae</taxon>
        <taxon>Pentapetalae</taxon>
        <taxon>asterids</taxon>
        <taxon>campanulids</taxon>
        <taxon>Asterales</taxon>
        <taxon>Asteraceae</taxon>
        <taxon>Carduoideae</taxon>
        <taxon>Cardueae</taxon>
        <taxon>Arctiinae</taxon>
        <taxon>Arctium</taxon>
    </lineage>
</organism>
<comment type="caution">
    <text evidence="1">The sequence shown here is derived from an EMBL/GenBank/DDBJ whole genome shotgun (WGS) entry which is preliminary data.</text>
</comment>
<gene>
    <name evidence="1" type="ORF">L6452_14916</name>
</gene>